<dbReference type="Proteomes" id="UP000013047">
    <property type="component" value="Unassembled WGS sequence"/>
</dbReference>
<comment type="caution">
    <text evidence="4">The sequence shown here is derived from an EMBL/GenBank/DDBJ whole genome shotgun (WGS) entry which is preliminary data.</text>
</comment>
<dbReference type="PANTHER" id="PTHR30443">
    <property type="entry name" value="INNER MEMBRANE PROTEIN"/>
    <property type="match status" value="1"/>
</dbReference>
<dbReference type="PANTHER" id="PTHR30443:SF0">
    <property type="entry name" value="PHOSPHOETHANOLAMINE TRANSFERASE EPTA"/>
    <property type="match status" value="1"/>
</dbReference>
<dbReference type="InterPro" id="IPR040423">
    <property type="entry name" value="PEA_transferase"/>
</dbReference>
<accession>N6ZWE1</accession>
<dbReference type="GO" id="GO:0009244">
    <property type="term" value="P:lipopolysaccharide core region biosynthetic process"/>
    <property type="evidence" value="ECO:0007669"/>
    <property type="project" value="TreeGrafter"/>
</dbReference>
<dbReference type="AlphaFoldDB" id="N6ZWE1"/>
<keyword evidence="2" id="KW-0472">Membrane</keyword>
<name>N6ZWE1_9RHOO</name>
<dbReference type="EMBL" id="AMXF01000111">
    <property type="protein sequence ID" value="ENO96414.1"/>
    <property type="molecule type" value="Genomic_DNA"/>
</dbReference>
<evidence type="ECO:0000256" key="1">
    <source>
        <dbReference type="SAM" id="MobiDB-lite"/>
    </source>
</evidence>
<evidence type="ECO:0000256" key="2">
    <source>
        <dbReference type="SAM" id="Phobius"/>
    </source>
</evidence>
<dbReference type="RefSeq" id="WP_004366215.1">
    <property type="nucleotide sequence ID" value="NZ_AMXF01000111.1"/>
</dbReference>
<dbReference type="Pfam" id="PF08019">
    <property type="entry name" value="EptA_B_N"/>
    <property type="match status" value="1"/>
</dbReference>
<feature type="domain" description="Phosphoethanolamine transferase N-terminal" evidence="3">
    <location>
        <begin position="93"/>
        <end position="187"/>
    </location>
</feature>
<dbReference type="GO" id="GO:0016776">
    <property type="term" value="F:phosphotransferase activity, phosphate group as acceptor"/>
    <property type="evidence" value="ECO:0007669"/>
    <property type="project" value="TreeGrafter"/>
</dbReference>
<gene>
    <name evidence="4" type="ORF">C667_14162</name>
</gene>
<dbReference type="InterPro" id="IPR012549">
    <property type="entry name" value="EptA-like_N"/>
</dbReference>
<sequence>MSEPRLSIVPPRAPSAAAPTSVGRGAQGASPFASAWAAARRWRPQLSIEGLLIGLGLYFAFACNTPFWRALLASRGGEGGGLFYVLALGVALAALNVVLLAPLLNRWTTKPLLGGLILVAAVSSYYAGHFGVYFDPSMLRNVLRTDLAEARELLTPGFFLQVAALALPPLVLLARARLRRRPLRRAL</sequence>
<dbReference type="GO" id="GO:0005886">
    <property type="term" value="C:plasma membrane"/>
    <property type="evidence" value="ECO:0007669"/>
    <property type="project" value="UniProtKB-SubCell"/>
</dbReference>
<organism evidence="4 5">
    <name type="scientific">Thauera phenylacetica B4P</name>
    <dbReference type="NCBI Taxonomy" id="1234382"/>
    <lineage>
        <taxon>Bacteria</taxon>
        <taxon>Pseudomonadati</taxon>
        <taxon>Pseudomonadota</taxon>
        <taxon>Betaproteobacteria</taxon>
        <taxon>Rhodocyclales</taxon>
        <taxon>Zoogloeaceae</taxon>
        <taxon>Thauera</taxon>
    </lineage>
</organism>
<evidence type="ECO:0000313" key="4">
    <source>
        <dbReference type="EMBL" id="ENO96414.1"/>
    </source>
</evidence>
<proteinExistence type="predicted"/>
<feature type="transmembrane region" description="Helical" evidence="2">
    <location>
        <begin position="154"/>
        <end position="174"/>
    </location>
</feature>
<feature type="transmembrane region" description="Helical" evidence="2">
    <location>
        <begin position="81"/>
        <end position="100"/>
    </location>
</feature>
<feature type="region of interest" description="Disordered" evidence="1">
    <location>
        <begin position="1"/>
        <end position="26"/>
    </location>
</feature>
<feature type="transmembrane region" description="Helical" evidence="2">
    <location>
        <begin position="50"/>
        <end position="69"/>
    </location>
</feature>
<protein>
    <submittedName>
        <fullName evidence="4">Sulfatase</fullName>
    </submittedName>
</protein>
<evidence type="ECO:0000259" key="3">
    <source>
        <dbReference type="Pfam" id="PF08019"/>
    </source>
</evidence>
<keyword evidence="2" id="KW-0812">Transmembrane</keyword>
<keyword evidence="5" id="KW-1185">Reference proteome</keyword>
<reference evidence="4 5" key="1">
    <citation type="submission" date="2012-09" db="EMBL/GenBank/DDBJ databases">
        <title>Draft Genome Sequences of 6 Strains from Genus Thauera.</title>
        <authorList>
            <person name="Liu B."/>
            <person name="Shapleigh J.P."/>
            <person name="Frostegard A.H."/>
        </authorList>
    </citation>
    <scope>NUCLEOTIDE SEQUENCE [LARGE SCALE GENOMIC DNA]</scope>
    <source>
        <strain evidence="4 5">B4P</strain>
    </source>
</reference>
<dbReference type="OrthoDB" id="9786870at2"/>
<evidence type="ECO:0000313" key="5">
    <source>
        <dbReference type="Proteomes" id="UP000013047"/>
    </source>
</evidence>
<feature type="non-terminal residue" evidence="4">
    <location>
        <position position="187"/>
    </location>
</feature>
<keyword evidence="2" id="KW-1133">Transmembrane helix</keyword>
<feature type="transmembrane region" description="Helical" evidence="2">
    <location>
        <begin position="112"/>
        <end position="134"/>
    </location>
</feature>